<sequence>MSGGPDLPLFPVIKHNRWEKISVHTAKCDLCHTHNTTVMQRCKSCNQQICKKCIDHVHKDGKHEVIGELDWTPGPSPAAESARRTPAKNPRKKETPTKTLKSSPKRDRVLSSNATPSRISKRQTPGRIASRNVAYYREEDCEGYPDDFEEGGYEDEIVHSGGSRRGNQRQRNETQYEPPMHDPRVGRYPDEQQGMRSYYQHGPQLNRQEGYVPAGHAFEDPFTDSRARAQGPQHHRPSTTMSVSGRRLVGPPRNFHYEEPDDERFVEELTAMHPHVSGHHREEARSRHAEEGGHAMQSGHRDIGREEGHYAEKCGHAMESRPREQTRYAEEYEEAYYAEEGRLRRDSRVGRQEGPRQAIPYAAEGCPRPENRPRQQGQPRQDVSQGVPEIYRQNGYFDNNQVYHHPVSQTREESHRVQSARQDNPSANEDGSRRSSVQGRGADSIASSIAGRTNDNRSPDMGRPRVENRSPANDHQQQAELSARDARIAEIQREFGEFDQIIEMLDANNLEEAEQLVAACEALVQGSGGDEE</sequence>
<gene>
    <name evidence="2" type="ORF">PAC_00723</name>
</gene>
<evidence type="ECO:0000313" key="3">
    <source>
        <dbReference type="Proteomes" id="UP000184330"/>
    </source>
</evidence>
<feature type="region of interest" description="Disordered" evidence="1">
    <location>
        <begin position="67"/>
        <end position="126"/>
    </location>
</feature>
<feature type="compositionally biased region" description="Basic and acidic residues" evidence="1">
    <location>
        <begin position="279"/>
        <end position="301"/>
    </location>
</feature>
<feature type="region of interest" description="Disordered" evidence="1">
    <location>
        <begin position="407"/>
        <end position="485"/>
    </location>
</feature>
<dbReference type="OrthoDB" id="4755622at2759"/>
<feature type="region of interest" description="Disordered" evidence="1">
    <location>
        <begin position="227"/>
        <end position="261"/>
    </location>
</feature>
<name>A0A1L7WDR0_9HELO</name>
<feature type="compositionally biased region" description="Polar residues" evidence="1">
    <location>
        <begin position="470"/>
        <end position="480"/>
    </location>
</feature>
<feature type="compositionally biased region" description="Acidic residues" evidence="1">
    <location>
        <begin position="144"/>
        <end position="155"/>
    </location>
</feature>
<feature type="compositionally biased region" description="Basic and acidic residues" evidence="1">
    <location>
        <begin position="454"/>
        <end position="468"/>
    </location>
</feature>
<feature type="region of interest" description="Disordered" evidence="1">
    <location>
        <begin position="144"/>
        <end position="190"/>
    </location>
</feature>
<protein>
    <submittedName>
        <fullName evidence="2">Uncharacterized protein</fullName>
    </submittedName>
</protein>
<dbReference type="AlphaFoldDB" id="A0A1L7WDR0"/>
<evidence type="ECO:0000313" key="2">
    <source>
        <dbReference type="EMBL" id="CZR50849.1"/>
    </source>
</evidence>
<feature type="compositionally biased region" description="Basic and acidic residues" evidence="1">
    <location>
        <begin position="170"/>
        <end position="190"/>
    </location>
</feature>
<accession>A0A1L7WDR0</accession>
<evidence type="ECO:0000256" key="1">
    <source>
        <dbReference type="SAM" id="MobiDB-lite"/>
    </source>
</evidence>
<dbReference type="EMBL" id="FJOG01000001">
    <property type="protein sequence ID" value="CZR50849.1"/>
    <property type="molecule type" value="Genomic_DNA"/>
</dbReference>
<feature type="region of interest" description="Disordered" evidence="1">
    <location>
        <begin position="273"/>
        <end position="301"/>
    </location>
</feature>
<keyword evidence="3" id="KW-1185">Reference proteome</keyword>
<reference evidence="2 3" key="1">
    <citation type="submission" date="2016-03" db="EMBL/GenBank/DDBJ databases">
        <authorList>
            <person name="Ploux O."/>
        </authorList>
    </citation>
    <scope>NUCLEOTIDE SEQUENCE [LARGE SCALE GENOMIC DNA]</scope>
    <source>
        <strain evidence="2 3">UAMH 11012</strain>
    </source>
</reference>
<feature type="compositionally biased region" description="Polar residues" evidence="1">
    <location>
        <begin position="417"/>
        <end position="438"/>
    </location>
</feature>
<organism evidence="2 3">
    <name type="scientific">Phialocephala subalpina</name>
    <dbReference type="NCBI Taxonomy" id="576137"/>
    <lineage>
        <taxon>Eukaryota</taxon>
        <taxon>Fungi</taxon>
        <taxon>Dikarya</taxon>
        <taxon>Ascomycota</taxon>
        <taxon>Pezizomycotina</taxon>
        <taxon>Leotiomycetes</taxon>
        <taxon>Helotiales</taxon>
        <taxon>Mollisiaceae</taxon>
        <taxon>Phialocephala</taxon>
        <taxon>Phialocephala fortinii species complex</taxon>
    </lineage>
</organism>
<dbReference type="Proteomes" id="UP000184330">
    <property type="component" value="Unassembled WGS sequence"/>
</dbReference>
<feature type="region of interest" description="Disordered" evidence="1">
    <location>
        <begin position="346"/>
        <end position="385"/>
    </location>
</feature>
<feature type="compositionally biased region" description="Polar residues" evidence="1">
    <location>
        <begin position="374"/>
        <end position="384"/>
    </location>
</feature>
<proteinExistence type="predicted"/>